<feature type="compositionally biased region" description="Low complexity" evidence="1">
    <location>
        <begin position="44"/>
        <end position="55"/>
    </location>
</feature>
<evidence type="ECO:0000313" key="3">
    <source>
        <dbReference type="Proteomes" id="UP001307889"/>
    </source>
</evidence>
<feature type="region of interest" description="Disordered" evidence="1">
    <location>
        <begin position="1"/>
        <end position="55"/>
    </location>
</feature>
<reference evidence="2 3" key="1">
    <citation type="submission" date="2023-09" db="EMBL/GenBank/DDBJ databases">
        <title>Nesidiocoris tenuis whole genome shotgun sequence.</title>
        <authorList>
            <person name="Shibata T."/>
            <person name="Shimoda M."/>
            <person name="Kobayashi T."/>
            <person name="Uehara T."/>
        </authorList>
    </citation>
    <scope>NUCLEOTIDE SEQUENCE [LARGE SCALE GENOMIC DNA]</scope>
    <source>
        <strain evidence="2 3">Japan</strain>
    </source>
</reference>
<organism evidence="2 3">
    <name type="scientific">Nesidiocoris tenuis</name>
    <dbReference type="NCBI Taxonomy" id="355587"/>
    <lineage>
        <taxon>Eukaryota</taxon>
        <taxon>Metazoa</taxon>
        <taxon>Ecdysozoa</taxon>
        <taxon>Arthropoda</taxon>
        <taxon>Hexapoda</taxon>
        <taxon>Insecta</taxon>
        <taxon>Pterygota</taxon>
        <taxon>Neoptera</taxon>
        <taxon>Paraneoptera</taxon>
        <taxon>Hemiptera</taxon>
        <taxon>Heteroptera</taxon>
        <taxon>Panheteroptera</taxon>
        <taxon>Cimicomorpha</taxon>
        <taxon>Miridae</taxon>
        <taxon>Dicyphina</taxon>
        <taxon>Nesidiocoris</taxon>
    </lineage>
</organism>
<dbReference type="Proteomes" id="UP001307889">
    <property type="component" value="Chromosome 14"/>
</dbReference>
<protein>
    <submittedName>
        <fullName evidence="2">Uncharacterized protein</fullName>
    </submittedName>
</protein>
<dbReference type="EMBL" id="AP028922">
    <property type="protein sequence ID" value="BET02724.1"/>
    <property type="molecule type" value="Genomic_DNA"/>
</dbReference>
<gene>
    <name evidence="2" type="ORF">NTJ_15544</name>
</gene>
<feature type="compositionally biased region" description="Basic and acidic residues" evidence="1">
    <location>
        <begin position="1"/>
        <end position="16"/>
    </location>
</feature>
<proteinExistence type="predicted"/>
<keyword evidence="3" id="KW-1185">Reference proteome</keyword>
<accession>A0ABN7BEI5</accession>
<sequence length="173" mass="19783">MQEQFHSEERSSEQNRRYFRAGLLSTRPKGGIPPSAPNDTYIGNNPRNNNNDTTTRTWRHLRLDDAQLRVRLPPFSAFLFTAVADFSSYRPPRPHECKVVAKNSCAIATLPPEFKTGLETIRNVERFRQKSVHTSDKGKSENFTGFRLPRISVYSEISYILTPAAMPERDKIG</sequence>
<name>A0ABN7BEI5_9HEMI</name>
<evidence type="ECO:0000256" key="1">
    <source>
        <dbReference type="SAM" id="MobiDB-lite"/>
    </source>
</evidence>
<evidence type="ECO:0000313" key="2">
    <source>
        <dbReference type="EMBL" id="BET02724.1"/>
    </source>
</evidence>